<sequence length="98" mass="11174">MSSSCHEIKHKDVGTEMTPLGSSKTTRCHTPIEEVFHLHGIAHQLIDAIRFCHIPLEIKGEEEEEVLKRITHSDTGNAYVFRIRELLHGMKRKAQNSS</sequence>
<dbReference type="EMBL" id="JBBPBM010000690">
    <property type="protein sequence ID" value="KAK8492803.1"/>
    <property type="molecule type" value="Genomic_DNA"/>
</dbReference>
<feature type="compositionally biased region" description="Basic and acidic residues" evidence="1">
    <location>
        <begin position="1"/>
        <end position="14"/>
    </location>
</feature>
<evidence type="ECO:0000256" key="1">
    <source>
        <dbReference type="SAM" id="MobiDB-lite"/>
    </source>
</evidence>
<gene>
    <name evidence="2" type="ORF">V6N12_044417</name>
</gene>
<organism evidence="2 3">
    <name type="scientific">Hibiscus sabdariffa</name>
    <name type="common">roselle</name>
    <dbReference type="NCBI Taxonomy" id="183260"/>
    <lineage>
        <taxon>Eukaryota</taxon>
        <taxon>Viridiplantae</taxon>
        <taxon>Streptophyta</taxon>
        <taxon>Embryophyta</taxon>
        <taxon>Tracheophyta</taxon>
        <taxon>Spermatophyta</taxon>
        <taxon>Magnoliopsida</taxon>
        <taxon>eudicotyledons</taxon>
        <taxon>Gunneridae</taxon>
        <taxon>Pentapetalae</taxon>
        <taxon>rosids</taxon>
        <taxon>malvids</taxon>
        <taxon>Malvales</taxon>
        <taxon>Malvaceae</taxon>
        <taxon>Malvoideae</taxon>
        <taxon>Hibiscus</taxon>
    </lineage>
</organism>
<keyword evidence="3" id="KW-1185">Reference proteome</keyword>
<proteinExistence type="predicted"/>
<name>A0ABR2AHS9_9ROSI</name>
<evidence type="ECO:0000313" key="3">
    <source>
        <dbReference type="Proteomes" id="UP001472677"/>
    </source>
</evidence>
<reference evidence="2 3" key="1">
    <citation type="journal article" date="2024" name="G3 (Bethesda)">
        <title>Genome assembly of Hibiscus sabdariffa L. provides insights into metabolisms of medicinal natural products.</title>
        <authorList>
            <person name="Kim T."/>
        </authorList>
    </citation>
    <scope>NUCLEOTIDE SEQUENCE [LARGE SCALE GENOMIC DNA]</scope>
    <source>
        <strain evidence="2">TK-2024</strain>
        <tissue evidence="2">Old leaves</tissue>
    </source>
</reference>
<dbReference type="Proteomes" id="UP001472677">
    <property type="component" value="Unassembled WGS sequence"/>
</dbReference>
<protein>
    <submittedName>
        <fullName evidence="2">Uncharacterized protein</fullName>
    </submittedName>
</protein>
<evidence type="ECO:0000313" key="2">
    <source>
        <dbReference type="EMBL" id="KAK8492803.1"/>
    </source>
</evidence>
<comment type="caution">
    <text evidence="2">The sequence shown here is derived from an EMBL/GenBank/DDBJ whole genome shotgun (WGS) entry which is preliminary data.</text>
</comment>
<accession>A0ABR2AHS9</accession>
<feature type="region of interest" description="Disordered" evidence="1">
    <location>
        <begin position="1"/>
        <end position="25"/>
    </location>
</feature>